<protein>
    <submittedName>
        <fullName evidence="1">Uncharacterized protein</fullName>
    </submittedName>
</protein>
<dbReference type="Proteomes" id="UP001139384">
    <property type="component" value="Unassembled WGS sequence"/>
</dbReference>
<proteinExistence type="predicted"/>
<name>A0A9X1PZM3_STRM4</name>
<dbReference type="EMBL" id="JAKEIP010000040">
    <property type="protein sequence ID" value="MCF1594591.1"/>
    <property type="molecule type" value="Genomic_DNA"/>
</dbReference>
<reference evidence="1" key="1">
    <citation type="submission" date="2022-01" db="EMBL/GenBank/DDBJ databases">
        <title>Draft Genome Sequences of Seven Type Strains of the Genus Streptomyces.</title>
        <authorList>
            <person name="Aziz S."/>
            <person name="Coretto E."/>
            <person name="Chronakova A."/>
            <person name="Sproer C."/>
            <person name="Huber K."/>
            <person name="Nouioui I."/>
            <person name="Gross H."/>
        </authorList>
    </citation>
    <scope>NUCLEOTIDE SEQUENCE</scope>
    <source>
        <strain evidence="1">DSM 103493</strain>
    </source>
</reference>
<dbReference type="RefSeq" id="WP_234762840.1">
    <property type="nucleotide sequence ID" value="NZ_JAKEIP010000040.1"/>
</dbReference>
<comment type="caution">
    <text evidence="1">The sequence shown here is derived from an EMBL/GenBank/DDBJ whole genome shotgun (WGS) entry which is preliminary data.</text>
</comment>
<organism evidence="1 2">
    <name type="scientific">Streptomyces muensis</name>
    <dbReference type="NCBI Taxonomy" id="1077944"/>
    <lineage>
        <taxon>Bacteria</taxon>
        <taxon>Bacillati</taxon>
        <taxon>Actinomycetota</taxon>
        <taxon>Actinomycetes</taxon>
        <taxon>Kitasatosporales</taxon>
        <taxon>Streptomycetaceae</taxon>
        <taxon>Streptomyces</taxon>
    </lineage>
</organism>
<evidence type="ECO:0000313" key="1">
    <source>
        <dbReference type="EMBL" id="MCF1594591.1"/>
    </source>
</evidence>
<evidence type="ECO:0000313" key="2">
    <source>
        <dbReference type="Proteomes" id="UP001139384"/>
    </source>
</evidence>
<accession>A0A9X1PZM3</accession>
<gene>
    <name evidence="1" type="ORF">L0P92_13590</name>
</gene>
<sequence>MVVDRLQAVHDLACPALPVPHGLADAVQDLPTSPVPVGLLALAALDTDDVGLLDVLAAAALNLSLTG</sequence>
<keyword evidence="2" id="KW-1185">Reference proteome</keyword>
<dbReference type="AlphaFoldDB" id="A0A9X1PZM3"/>